<dbReference type="PANTHER" id="PTHR37787:SF1">
    <property type="entry name" value="BIOGENESIS OF LYSOSOME-RELATED ORGANELLES COMPLEX 1 SUBUNIT KXD1"/>
    <property type="match status" value="1"/>
</dbReference>
<evidence type="ECO:0000256" key="6">
    <source>
        <dbReference type="ARBA" id="ARBA00022753"/>
    </source>
</evidence>
<gene>
    <name evidence="10" type="ORF">CXQ85_000318</name>
</gene>
<reference evidence="10 11" key="1">
    <citation type="submission" date="2017-12" db="EMBL/GenBank/DDBJ databases">
        <title>Genome Sequence of a Multidrug-Resistant Candida haemulonii Isolate from a Patient with Chronic Leg Ulcers in Israel.</title>
        <authorList>
            <person name="Chow N.A."/>
            <person name="Gade L."/>
            <person name="Batra D."/>
            <person name="Rowe L.A."/>
            <person name="Ben-Ami R."/>
            <person name="Loparev V.N."/>
            <person name="Litvintseva A.P."/>
        </authorList>
    </citation>
    <scope>NUCLEOTIDE SEQUENCE [LARGE SCALE GENOMIC DNA]</scope>
    <source>
        <strain evidence="10 11">B11899</strain>
    </source>
</reference>
<dbReference type="GO" id="GO:0031083">
    <property type="term" value="C:BLOC-1 complex"/>
    <property type="evidence" value="ECO:0007669"/>
    <property type="project" value="TreeGrafter"/>
</dbReference>
<evidence type="ECO:0000256" key="1">
    <source>
        <dbReference type="ARBA" id="ARBA00002069"/>
    </source>
</evidence>
<feature type="region of interest" description="Disordered" evidence="8">
    <location>
        <begin position="1"/>
        <end position="47"/>
    </location>
</feature>
<feature type="compositionally biased region" description="Acidic residues" evidence="8">
    <location>
        <begin position="27"/>
        <end position="46"/>
    </location>
</feature>
<dbReference type="InterPro" id="IPR019371">
    <property type="entry name" value="KxDL_dom"/>
</dbReference>
<dbReference type="Proteomes" id="UP000244309">
    <property type="component" value="Unassembled WGS sequence"/>
</dbReference>
<keyword evidence="5" id="KW-0813">Transport</keyword>
<evidence type="ECO:0000313" key="10">
    <source>
        <dbReference type="EMBL" id="PVH21344.1"/>
    </source>
</evidence>
<evidence type="ECO:0000256" key="4">
    <source>
        <dbReference type="ARBA" id="ARBA00016207"/>
    </source>
</evidence>
<dbReference type="GO" id="GO:0005768">
    <property type="term" value="C:endosome"/>
    <property type="evidence" value="ECO:0007669"/>
    <property type="project" value="UniProtKB-SubCell"/>
</dbReference>
<dbReference type="GeneID" id="37005651"/>
<proteinExistence type="inferred from homology"/>
<comment type="function">
    <text evidence="1">Component of the biogenesis of lysosome-related organelles complex-1 (BLOC-1) involved in endosomal cargo sorting.</text>
</comment>
<evidence type="ECO:0000256" key="5">
    <source>
        <dbReference type="ARBA" id="ARBA00022448"/>
    </source>
</evidence>
<feature type="compositionally biased region" description="Low complexity" evidence="8">
    <location>
        <begin position="1"/>
        <end position="13"/>
    </location>
</feature>
<evidence type="ECO:0000313" key="11">
    <source>
        <dbReference type="Proteomes" id="UP000244309"/>
    </source>
</evidence>
<accession>A0A2V1AU89</accession>
<dbReference type="InterPro" id="IPR051390">
    <property type="entry name" value="BLOC-1_subunit_KXD1"/>
</dbReference>
<comment type="similarity">
    <text evidence="3">Belongs to the KXD1 family.</text>
</comment>
<dbReference type="GO" id="GO:0007032">
    <property type="term" value="P:endosome organization"/>
    <property type="evidence" value="ECO:0007669"/>
    <property type="project" value="TreeGrafter"/>
</dbReference>
<comment type="caution">
    <text evidence="10">The sequence shown here is derived from an EMBL/GenBank/DDBJ whole genome shotgun (WGS) entry which is preliminary data.</text>
</comment>
<feature type="domain" description="KxDL" evidence="9">
    <location>
        <begin position="76"/>
        <end position="153"/>
    </location>
</feature>
<dbReference type="OrthoDB" id="4089816at2759"/>
<evidence type="ECO:0000259" key="9">
    <source>
        <dbReference type="Pfam" id="PF10241"/>
    </source>
</evidence>
<name>A0A2V1AU89_9ASCO</name>
<evidence type="ECO:0000256" key="3">
    <source>
        <dbReference type="ARBA" id="ARBA00005913"/>
    </source>
</evidence>
<protein>
    <recommendedName>
        <fullName evidence="4">Biogenesis of lysosome-related organelles complex 1 subunit KXD1</fullName>
    </recommendedName>
    <alternativeName>
        <fullName evidence="7">KxDL homolog</fullName>
    </alternativeName>
</protein>
<dbReference type="Pfam" id="PF10241">
    <property type="entry name" value="KxDL"/>
    <property type="match status" value="1"/>
</dbReference>
<evidence type="ECO:0000256" key="7">
    <source>
        <dbReference type="ARBA" id="ARBA00029808"/>
    </source>
</evidence>
<dbReference type="VEuPathDB" id="FungiDB:CXQ85_000318"/>
<dbReference type="AlphaFoldDB" id="A0A2V1AU89"/>
<evidence type="ECO:0000256" key="8">
    <source>
        <dbReference type="SAM" id="MobiDB-lite"/>
    </source>
</evidence>
<keyword evidence="11" id="KW-1185">Reference proteome</keyword>
<dbReference type="PANTHER" id="PTHR37787">
    <property type="entry name" value="BIOGENESIS OF LYSOSOME-RELATED ORGANELLES COMPLEX 1 SUBUNIT KXD1"/>
    <property type="match status" value="1"/>
</dbReference>
<dbReference type="GO" id="GO:0032880">
    <property type="term" value="P:regulation of protein localization"/>
    <property type="evidence" value="ECO:0007669"/>
    <property type="project" value="TreeGrafter"/>
</dbReference>
<organism evidence="10 11">
    <name type="scientific">Candidozyma haemuli</name>
    <dbReference type="NCBI Taxonomy" id="45357"/>
    <lineage>
        <taxon>Eukaryota</taxon>
        <taxon>Fungi</taxon>
        <taxon>Dikarya</taxon>
        <taxon>Ascomycota</taxon>
        <taxon>Saccharomycotina</taxon>
        <taxon>Pichiomycetes</taxon>
        <taxon>Metschnikowiaceae</taxon>
        <taxon>Candidozyma</taxon>
    </lineage>
</organism>
<comment type="subcellular location">
    <subcellularLocation>
        <location evidence="2">Endosome</location>
    </subcellularLocation>
</comment>
<sequence length="190" mass="21300">MSSGSDISIGSMDQAPESPSFPTVEPDMSDTNEESEDEFITSDEELLSGMISNDESRQHYGQATTMADHTDYFEKSITNAMESLQLDKSLVAQAQLSGRINNKNQQLIEVNEQLCSKLESLKQQYEYHIARNRLGVLERDLDNITSRIETLKNGSKKSVLFGNGKLGVAKKYPIEYNRAKDKVLDRVSDP</sequence>
<dbReference type="EMBL" id="PKFO01000005">
    <property type="protein sequence ID" value="PVH21344.1"/>
    <property type="molecule type" value="Genomic_DNA"/>
</dbReference>
<keyword evidence="6" id="KW-0967">Endosome</keyword>
<dbReference type="RefSeq" id="XP_025342284.1">
    <property type="nucleotide sequence ID" value="XM_025484069.1"/>
</dbReference>
<evidence type="ECO:0000256" key="2">
    <source>
        <dbReference type="ARBA" id="ARBA00004177"/>
    </source>
</evidence>